<dbReference type="Pfam" id="PF00578">
    <property type="entry name" value="AhpC-TSA"/>
    <property type="match status" value="1"/>
</dbReference>
<dbReference type="InterPro" id="IPR000866">
    <property type="entry name" value="AhpC/TSA"/>
</dbReference>
<accession>A0A318HQX8</accession>
<dbReference type="InterPro" id="IPR025380">
    <property type="entry name" value="DUF4369"/>
</dbReference>
<name>A0A318HQX8_9BACT</name>
<sequence>MTTISSICFKLKGLASAQCRVVNPSLFYATGTALATLTLVLLLAACGVDSKRFRVEGRFLNLNRGEFYVYSTNGLIDGIDTVKLEAGRFTYDIPCEREGTLVMVFPNFSEQPIFAQPGKSVDMEGNASHLKELTVKGTKDNKLMNQFREAILEASPPQIAKTAAMFAADNPASPVAVYLVRRYFITTPTPNYKEADRLLKLLLQQQPKNGELHRMQSLVTSLAKTSVGAPLPAFQARSTKGEKVNQQAYNKAAVAVFNVWSTTNMQSMEIQRMLKQKLREAKGKLQVVSLCVDPLQRECKDILERDSISWPNICDGAMFEGDVAKKLGIYTVPFNILLKNGKIVAKDLDTNQLKEQLDKLL</sequence>
<evidence type="ECO:0000313" key="4">
    <source>
        <dbReference type="EMBL" id="PXX19461.1"/>
    </source>
</evidence>
<dbReference type="RefSeq" id="WP_110370479.1">
    <property type="nucleotide sequence ID" value="NZ_QJJX01000039.1"/>
</dbReference>
<reference evidence="4 5" key="1">
    <citation type="submission" date="2018-05" db="EMBL/GenBank/DDBJ databases">
        <title>Genomic Encyclopedia of Type Strains, Phase I: the one thousand microbial genomes (KMG-I) project.</title>
        <authorList>
            <person name="Kyrpides N."/>
        </authorList>
    </citation>
    <scope>NUCLEOTIDE SEQUENCE [LARGE SCALE GENOMIC DNA]</scope>
    <source>
        <strain evidence="4 5">DSM 15611</strain>
    </source>
</reference>
<gene>
    <name evidence="4" type="ORF">EJ73_02440</name>
</gene>
<evidence type="ECO:0000256" key="1">
    <source>
        <dbReference type="SAM" id="Phobius"/>
    </source>
</evidence>
<evidence type="ECO:0000259" key="2">
    <source>
        <dbReference type="Pfam" id="PF00578"/>
    </source>
</evidence>
<dbReference type="EMBL" id="QJJX01000039">
    <property type="protein sequence ID" value="PXX19461.1"/>
    <property type="molecule type" value="Genomic_DNA"/>
</dbReference>
<dbReference type="SUPFAM" id="SSF52833">
    <property type="entry name" value="Thioredoxin-like"/>
    <property type="match status" value="1"/>
</dbReference>
<comment type="caution">
    <text evidence="4">The sequence shown here is derived from an EMBL/GenBank/DDBJ whole genome shotgun (WGS) entry which is preliminary data.</text>
</comment>
<protein>
    <submittedName>
        <fullName evidence="4">AhpC/TSA family protein</fullName>
    </submittedName>
</protein>
<dbReference type="Pfam" id="PF14289">
    <property type="entry name" value="DUF4369"/>
    <property type="match status" value="1"/>
</dbReference>
<dbReference type="STRING" id="1122991.GCA_000613445_00785"/>
<proteinExistence type="predicted"/>
<keyword evidence="5" id="KW-1185">Reference proteome</keyword>
<feature type="transmembrane region" description="Helical" evidence="1">
    <location>
        <begin position="26"/>
        <end position="48"/>
    </location>
</feature>
<evidence type="ECO:0000259" key="3">
    <source>
        <dbReference type="Pfam" id="PF14289"/>
    </source>
</evidence>
<dbReference type="AlphaFoldDB" id="A0A318HQX8"/>
<dbReference type="GO" id="GO:0016491">
    <property type="term" value="F:oxidoreductase activity"/>
    <property type="evidence" value="ECO:0007669"/>
    <property type="project" value="InterPro"/>
</dbReference>
<dbReference type="Gene3D" id="3.40.30.10">
    <property type="entry name" value="Glutaredoxin"/>
    <property type="match status" value="1"/>
</dbReference>
<organism evidence="4 5">
    <name type="scientific">Hoylesella shahii DSM 15611 = JCM 12083</name>
    <dbReference type="NCBI Taxonomy" id="1122991"/>
    <lineage>
        <taxon>Bacteria</taxon>
        <taxon>Pseudomonadati</taxon>
        <taxon>Bacteroidota</taxon>
        <taxon>Bacteroidia</taxon>
        <taxon>Bacteroidales</taxon>
        <taxon>Prevotellaceae</taxon>
        <taxon>Hoylesella</taxon>
    </lineage>
</organism>
<dbReference type="Proteomes" id="UP000248314">
    <property type="component" value="Unassembled WGS sequence"/>
</dbReference>
<evidence type="ECO:0000313" key="5">
    <source>
        <dbReference type="Proteomes" id="UP000248314"/>
    </source>
</evidence>
<keyword evidence="1" id="KW-0472">Membrane</keyword>
<feature type="domain" description="Alkyl hydroperoxide reductase subunit C/ Thiol specific antioxidant" evidence="2">
    <location>
        <begin position="227"/>
        <end position="333"/>
    </location>
</feature>
<dbReference type="InterPro" id="IPR036249">
    <property type="entry name" value="Thioredoxin-like_sf"/>
</dbReference>
<keyword evidence="1" id="KW-1133">Transmembrane helix</keyword>
<dbReference type="GO" id="GO:0016209">
    <property type="term" value="F:antioxidant activity"/>
    <property type="evidence" value="ECO:0007669"/>
    <property type="project" value="InterPro"/>
</dbReference>
<keyword evidence="1" id="KW-0812">Transmembrane</keyword>
<feature type="domain" description="DUF4369" evidence="3">
    <location>
        <begin position="53"/>
        <end position="144"/>
    </location>
</feature>